<accession>A0A1S2Q0P8</accession>
<sequence>MPDSATVLNEDQVKSALPDPGAMGGLEAVSAYVNTADGHLDCPSVQECKGKWFGSAKYALSGATHYANFEITTYSSAQDARDGMKREAGSNPALSKPTFGNESRAYTMSGGGLQGEYVTMRVGTVVATTFVEGGASEPMLTQGARMFAERITQIEAGHKATATLPQY</sequence>
<organism evidence="1 2">
    <name type="scientific">Streptomyces colonosanans</name>
    <dbReference type="NCBI Taxonomy" id="1428652"/>
    <lineage>
        <taxon>Bacteria</taxon>
        <taxon>Bacillati</taxon>
        <taxon>Actinomycetota</taxon>
        <taxon>Actinomycetes</taxon>
        <taxon>Kitasatosporales</taxon>
        <taxon>Streptomycetaceae</taxon>
        <taxon>Streptomyces</taxon>
    </lineage>
</organism>
<reference evidence="1 2" key="1">
    <citation type="submission" date="2016-10" db="EMBL/GenBank/DDBJ databases">
        <title>Genome sequence of Streptomyces sp. MUSC 93.</title>
        <authorList>
            <person name="Lee L.-H."/>
            <person name="Ser H.-L."/>
            <person name="Law J.W.-F."/>
        </authorList>
    </citation>
    <scope>NUCLEOTIDE SEQUENCE [LARGE SCALE GENOMIC DNA]</scope>
    <source>
        <strain evidence="1 2">MUSC 93</strain>
    </source>
</reference>
<dbReference type="AlphaFoldDB" id="A0A1S2Q0P8"/>
<dbReference type="EMBL" id="MLYP01000008">
    <property type="protein sequence ID" value="OIJ99698.1"/>
    <property type="molecule type" value="Genomic_DNA"/>
</dbReference>
<gene>
    <name evidence="1" type="ORF">BIV24_03970</name>
</gene>
<evidence type="ECO:0008006" key="3">
    <source>
        <dbReference type="Google" id="ProtNLM"/>
    </source>
</evidence>
<evidence type="ECO:0000313" key="2">
    <source>
        <dbReference type="Proteomes" id="UP000179935"/>
    </source>
</evidence>
<protein>
    <recommendedName>
        <fullName evidence="3">DUF3558 domain-containing protein</fullName>
    </recommendedName>
</protein>
<keyword evidence="2" id="KW-1185">Reference proteome</keyword>
<comment type="caution">
    <text evidence="1">The sequence shown here is derived from an EMBL/GenBank/DDBJ whole genome shotgun (WGS) entry which is preliminary data.</text>
</comment>
<name>A0A1S2Q0P8_9ACTN</name>
<evidence type="ECO:0000313" key="1">
    <source>
        <dbReference type="EMBL" id="OIJ99698.1"/>
    </source>
</evidence>
<proteinExistence type="predicted"/>
<dbReference type="Proteomes" id="UP000179935">
    <property type="component" value="Unassembled WGS sequence"/>
</dbReference>